<gene>
    <name evidence="1" type="ORF">SAMN05216202_0534</name>
</gene>
<dbReference type="STRING" id="46679.SAMN05216202_0534"/>
<dbReference type="EMBL" id="LT629802">
    <property type="protein sequence ID" value="SDU84939.1"/>
    <property type="molecule type" value="Genomic_DNA"/>
</dbReference>
<proteinExistence type="predicted"/>
<dbReference type="AlphaFoldDB" id="A0A1H2LVG8"/>
<protein>
    <submittedName>
        <fullName evidence="1">Uncharacterized protein</fullName>
    </submittedName>
</protein>
<accession>A0A1H2LVG8</accession>
<keyword evidence="2" id="KW-1185">Reference proteome</keyword>
<evidence type="ECO:0000313" key="1">
    <source>
        <dbReference type="EMBL" id="SDU84939.1"/>
    </source>
</evidence>
<name>A0A1H2LVG8_9PSED</name>
<organism evidence="1 2">
    <name type="scientific">Pseudomonas mucidolens</name>
    <dbReference type="NCBI Taxonomy" id="46679"/>
    <lineage>
        <taxon>Bacteria</taxon>
        <taxon>Pseudomonadati</taxon>
        <taxon>Pseudomonadota</taxon>
        <taxon>Gammaproteobacteria</taxon>
        <taxon>Pseudomonadales</taxon>
        <taxon>Pseudomonadaceae</taxon>
        <taxon>Pseudomonas</taxon>
    </lineage>
</organism>
<evidence type="ECO:0000313" key="2">
    <source>
        <dbReference type="Proteomes" id="UP000198600"/>
    </source>
</evidence>
<sequence>MAIRFFFSGGVSHCRSELAREELKSAALNQASRVFVNDLREQARSYSEMHICAT</sequence>
<reference evidence="2" key="1">
    <citation type="submission" date="2016-10" db="EMBL/GenBank/DDBJ databases">
        <authorList>
            <person name="Varghese N."/>
            <person name="Submissions S."/>
        </authorList>
    </citation>
    <scope>NUCLEOTIDE SEQUENCE [LARGE SCALE GENOMIC DNA]</scope>
    <source>
        <strain evidence="2">LMG 2223</strain>
    </source>
</reference>
<dbReference type="Proteomes" id="UP000198600">
    <property type="component" value="Chromosome I"/>
</dbReference>